<gene>
    <name evidence="1" type="ORF">LOAG_17281</name>
</gene>
<dbReference type="CTD" id="9943654"/>
<sequence>MHFREEVILDEAQKQNLESRTPELAQLILYLQSRKKKCTKVPNIRIWEQYIDETIDILDEVVGVKVCKTKTSQGYQLYVKNALKIQHDTSDENHCYSEKDRAKYGLLIAILMFIYMMRRPGSLTYTVSENSLKSFLVKVLLSGI</sequence>
<dbReference type="RefSeq" id="XP_020306454.1">
    <property type="nucleotide sequence ID" value="XM_020449941.1"/>
</dbReference>
<dbReference type="OrthoDB" id="5798380at2759"/>
<evidence type="ECO:0008006" key="2">
    <source>
        <dbReference type="Google" id="ProtNLM"/>
    </source>
</evidence>
<accession>A0A1S0UJG7</accession>
<dbReference type="GeneID" id="9943654"/>
<proteinExistence type="predicted"/>
<reference evidence="1" key="1">
    <citation type="submission" date="2012-04" db="EMBL/GenBank/DDBJ databases">
        <title>The Genome Sequence of Loa loa.</title>
        <authorList>
            <consortium name="The Broad Institute Genome Sequencing Platform"/>
            <consortium name="Broad Institute Genome Sequencing Center for Infectious Disease"/>
            <person name="Nutman T.B."/>
            <person name="Fink D.L."/>
            <person name="Russ C."/>
            <person name="Young S."/>
            <person name="Zeng Q."/>
            <person name="Gargeya S."/>
            <person name="Alvarado L."/>
            <person name="Berlin A."/>
            <person name="Chapman S.B."/>
            <person name="Chen Z."/>
            <person name="Freedman E."/>
            <person name="Gellesch M."/>
            <person name="Goldberg J."/>
            <person name="Griggs A."/>
            <person name="Gujja S."/>
            <person name="Heilman E.R."/>
            <person name="Heiman D."/>
            <person name="Howarth C."/>
            <person name="Mehta T."/>
            <person name="Neiman D."/>
            <person name="Pearson M."/>
            <person name="Roberts A."/>
            <person name="Saif S."/>
            <person name="Shea T."/>
            <person name="Shenoy N."/>
            <person name="Sisk P."/>
            <person name="Stolte C."/>
            <person name="Sykes S."/>
            <person name="White J."/>
            <person name="Yandava C."/>
            <person name="Haas B."/>
            <person name="Henn M.R."/>
            <person name="Nusbaum C."/>
            <person name="Birren B."/>
        </authorList>
    </citation>
    <scope>NUCLEOTIDE SEQUENCE [LARGE SCALE GENOMIC DNA]</scope>
</reference>
<dbReference type="KEGG" id="loa:LOAG_17281"/>
<evidence type="ECO:0000313" key="1">
    <source>
        <dbReference type="EMBL" id="EJD75601.1"/>
    </source>
</evidence>
<dbReference type="InParanoid" id="A0A1S0UJG7"/>
<protein>
    <recommendedName>
        <fullName evidence="2">MAGE domain-containing protein</fullName>
    </recommendedName>
</protein>
<dbReference type="EMBL" id="JH712122">
    <property type="protein sequence ID" value="EJD75601.1"/>
    <property type="molecule type" value="Genomic_DNA"/>
</dbReference>
<organism evidence="1">
    <name type="scientific">Loa loa</name>
    <name type="common">Eye worm</name>
    <name type="synonym">Filaria loa</name>
    <dbReference type="NCBI Taxonomy" id="7209"/>
    <lineage>
        <taxon>Eukaryota</taxon>
        <taxon>Metazoa</taxon>
        <taxon>Ecdysozoa</taxon>
        <taxon>Nematoda</taxon>
        <taxon>Chromadorea</taxon>
        <taxon>Rhabditida</taxon>
        <taxon>Spirurina</taxon>
        <taxon>Spiruromorpha</taxon>
        <taxon>Filarioidea</taxon>
        <taxon>Onchocercidae</taxon>
        <taxon>Loa</taxon>
    </lineage>
</organism>
<dbReference type="AlphaFoldDB" id="A0A1S0UJG7"/>
<name>A0A1S0UJG7_LOALO</name>